<dbReference type="InterPro" id="IPR029068">
    <property type="entry name" value="Glyas_Bleomycin-R_OHBP_Dase"/>
</dbReference>
<dbReference type="GO" id="GO:0004493">
    <property type="term" value="F:methylmalonyl-CoA epimerase activity"/>
    <property type="evidence" value="ECO:0007669"/>
    <property type="project" value="TreeGrafter"/>
</dbReference>
<feature type="domain" description="VOC" evidence="2">
    <location>
        <begin position="6"/>
        <end position="154"/>
    </location>
</feature>
<reference evidence="3 4" key="1">
    <citation type="journal article" date="2016" name="Front. Microbiol.">
        <title>Comprehensive Phylogenetic Analysis of Bovine Non-aureus Staphylococci Species Based on Whole-Genome Sequencing.</title>
        <authorList>
            <person name="Naushad S."/>
            <person name="Barkema H.W."/>
            <person name="Luby C."/>
            <person name="Condas L.A."/>
            <person name="Nobrega D.B."/>
            <person name="Carson D.A."/>
            <person name="De Buck J."/>
        </authorList>
    </citation>
    <scope>NUCLEOTIDE SEQUENCE [LARGE SCALE GENOMIC DNA]</scope>
    <source>
        <strain evidence="3 4">SNUC 1231</strain>
    </source>
</reference>
<name>A0A9Q6MVV4_9STAP</name>
<evidence type="ECO:0000256" key="1">
    <source>
        <dbReference type="ARBA" id="ARBA00022723"/>
    </source>
</evidence>
<dbReference type="GO" id="GO:0046872">
    <property type="term" value="F:metal ion binding"/>
    <property type="evidence" value="ECO:0007669"/>
    <property type="project" value="UniProtKB-KW"/>
</dbReference>
<dbReference type="InterPro" id="IPR037523">
    <property type="entry name" value="VOC_core"/>
</dbReference>
<dbReference type="SUPFAM" id="SSF54593">
    <property type="entry name" value="Glyoxalase/Bleomycin resistance protein/Dihydroxybiphenyl dioxygenase"/>
    <property type="match status" value="1"/>
</dbReference>
<gene>
    <name evidence="3" type="ORF">BU058_00835</name>
</gene>
<keyword evidence="1" id="KW-0479">Metal-binding</keyword>
<sequence length="173" mass="19642">MNTTRGINHIGLTVPNIEAATLFFKEALGGRIAYDSQTTANPPREGRFVEHVLGIEKGAKIIKKRMLVFNHGPNIELFEFKEANQRKPESLQDIGYTHLSFYVDDFDYAFRCIKLAGGVPISEPHANTQYEDTKDNQTVYVRAPWGSLIELQTIPNGYYYPEDSEAEVFIPEK</sequence>
<evidence type="ECO:0000313" key="3">
    <source>
        <dbReference type="EMBL" id="PTI77517.1"/>
    </source>
</evidence>
<evidence type="ECO:0000313" key="4">
    <source>
        <dbReference type="Proteomes" id="UP000241960"/>
    </source>
</evidence>
<dbReference type="PROSITE" id="PS51819">
    <property type="entry name" value="VOC"/>
    <property type="match status" value="1"/>
</dbReference>
<dbReference type="GO" id="GO:0046491">
    <property type="term" value="P:L-methylmalonyl-CoA metabolic process"/>
    <property type="evidence" value="ECO:0007669"/>
    <property type="project" value="TreeGrafter"/>
</dbReference>
<dbReference type="EMBL" id="PZFQ01000002">
    <property type="protein sequence ID" value="PTI77517.1"/>
    <property type="molecule type" value="Genomic_DNA"/>
</dbReference>
<protein>
    <submittedName>
        <fullName evidence="3">VOC family protein</fullName>
    </submittedName>
</protein>
<comment type="caution">
    <text evidence="3">The sequence shown here is derived from an EMBL/GenBank/DDBJ whole genome shotgun (WGS) entry which is preliminary data.</text>
</comment>
<dbReference type="Pfam" id="PF00903">
    <property type="entry name" value="Glyoxalase"/>
    <property type="match status" value="1"/>
</dbReference>
<dbReference type="PANTHER" id="PTHR43048:SF6">
    <property type="entry name" value="BLR8189 PROTEIN"/>
    <property type="match status" value="1"/>
</dbReference>
<dbReference type="InterPro" id="IPR004360">
    <property type="entry name" value="Glyas_Fos-R_dOase_dom"/>
</dbReference>
<dbReference type="RefSeq" id="WP_073505528.1">
    <property type="nucleotide sequence ID" value="NZ_CP018199.1"/>
</dbReference>
<dbReference type="Gene3D" id="3.10.180.10">
    <property type="entry name" value="2,3-Dihydroxybiphenyl 1,2-Dioxygenase, domain 1"/>
    <property type="match status" value="1"/>
</dbReference>
<dbReference type="AlphaFoldDB" id="A0A9Q6MVV4"/>
<organism evidence="3 4">
    <name type="scientific">Staphylococcus succinus</name>
    <dbReference type="NCBI Taxonomy" id="61015"/>
    <lineage>
        <taxon>Bacteria</taxon>
        <taxon>Bacillati</taxon>
        <taxon>Bacillota</taxon>
        <taxon>Bacilli</taxon>
        <taxon>Bacillales</taxon>
        <taxon>Staphylococcaceae</taxon>
        <taxon>Staphylococcus</taxon>
    </lineage>
</organism>
<dbReference type="Proteomes" id="UP000241960">
    <property type="component" value="Unassembled WGS sequence"/>
</dbReference>
<accession>A0A9Q6MVV4</accession>
<evidence type="ECO:0000259" key="2">
    <source>
        <dbReference type="PROSITE" id="PS51819"/>
    </source>
</evidence>
<dbReference type="InterPro" id="IPR051785">
    <property type="entry name" value="MMCE/EMCE_epimerase"/>
</dbReference>
<dbReference type="CDD" id="cd16361">
    <property type="entry name" value="VOC_ShValD_like"/>
    <property type="match status" value="1"/>
</dbReference>
<dbReference type="PANTHER" id="PTHR43048">
    <property type="entry name" value="METHYLMALONYL-COA EPIMERASE"/>
    <property type="match status" value="1"/>
</dbReference>
<proteinExistence type="predicted"/>